<dbReference type="AlphaFoldDB" id="A0A9Q0M6U2"/>
<keyword evidence="5" id="KW-0539">Nucleus</keyword>
<dbReference type="CDD" id="cd08047">
    <property type="entry name" value="TAF7"/>
    <property type="match status" value="1"/>
</dbReference>
<comment type="subcellular location">
    <subcellularLocation>
        <location evidence="1">Nucleus</location>
    </subcellularLocation>
</comment>
<proteinExistence type="inferred from homology"/>
<dbReference type="InterPro" id="IPR006751">
    <property type="entry name" value="TAFII55_prot_cons_reg"/>
</dbReference>
<dbReference type="SMART" id="SM01370">
    <property type="entry name" value="TAFII55_N"/>
    <property type="match status" value="1"/>
</dbReference>
<name>A0A9Q0M6U2_BLOTA</name>
<accession>A0A9Q0M6U2</accession>
<feature type="domain" description="TAFII55 protein conserved region" evidence="6">
    <location>
        <begin position="18"/>
        <end position="177"/>
    </location>
</feature>
<sequence length="371" mass="42435">MPPDEFRLQNEANENPEQEAQFILRLPSLPAASLRAAVKSGVLNLKDRLSVQIEQDMRNGTVRFDGWVLPAKIVDLPTIIESHKTLDNKNFYKTADICQMMICKEETDEVKDEPEAEVKKSKDGKDKKYLYPHGITKPLKNVRKKRFRKTLRKKYVDFPEIEKEVKRLLRSDNEAKHVRYEIVNIEDEAKGDGQIKDNPSTSGVNSAYDVGDLFGDVVSSSDEDFDDNEENSMSELKDFLKDDTDNKMPSELSFAEMLQQSTSNANIAANSESANDSESFRISIEDSEGKEAASCLEQGIENENETLRAKLAELDVEIHAIHTQRMAQQVELDGIENMALKQRFQSIIDDLNRQEEMKKHEFEELKRILNM</sequence>
<evidence type="ECO:0000256" key="1">
    <source>
        <dbReference type="ARBA" id="ARBA00004123"/>
    </source>
</evidence>
<evidence type="ECO:0000256" key="2">
    <source>
        <dbReference type="ARBA" id="ARBA00009368"/>
    </source>
</evidence>
<dbReference type="GO" id="GO:0005669">
    <property type="term" value="C:transcription factor TFIID complex"/>
    <property type="evidence" value="ECO:0007669"/>
    <property type="project" value="InterPro"/>
</dbReference>
<dbReference type="OrthoDB" id="153872at2759"/>
<dbReference type="OMA" id="KWEKMQN"/>
<evidence type="ECO:0000313" key="7">
    <source>
        <dbReference type="EMBL" id="KAJ6218567.1"/>
    </source>
</evidence>
<evidence type="ECO:0000256" key="4">
    <source>
        <dbReference type="ARBA" id="ARBA00023163"/>
    </source>
</evidence>
<reference evidence="7" key="1">
    <citation type="submission" date="2022-12" db="EMBL/GenBank/DDBJ databases">
        <title>Genome assemblies of Blomia tropicalis.</title>
        <authorList>
            <person name="Cui Y."/>
        </authorList>
    </citation>
    <scope>NUCLEOTIDE SEQUENCE</scope>
    <source>
        <tissue evidence="7">Adult mites</tissue>
    </source>
</reference>
<dbReference type="Proteomes" id="UP001142055">
    <property type="component" value="Chromosome 3"/>
</dbReference>
<dbReference type="GO" id="GO:0016251">
    <property type="term" value="F:RNA polymerase II general transcription initiation factor activity"/>
    <property type="evidence" value="ECO:0007669"/>
    <property type="project" value="TreeGrafter"/>
</dbReference>
<dbReference type="Pfam" id="PF04658">
    <property type="entry name" value="TAFII55_N"/>
    <property type="match status" value="1"/>
</dbReference>
<comment type="caution">
    <text evidence="7">The sequence shown here is derived from an EMBL/GenBank/DDBJ whole genome shotgun (WGS) entry which is preliminary data.</text>
</comment>
<evidence type="ECO:0000256" key="3">
    <source>
        <dbReference type="ARBA" id="ARBA00023015"/>
    </source>
</evidence>
<evidence type="ECO:0000313" key="8">
    <source>
        <dbReference type="Proteomes" id="UP001142055"/>
    </source>
</evidence>
<keyword evidence="8" id="KW-1185">Reference proteome</keyword>
<evidence type="ECO:0000259" key="6">
    <source>
        <dbReference type="SMART" id="SM01370"/>
    </source>
</evidence>
<gene>
    <name evidence="7" type="ORF">RDWZM_009724</name>
</gene>
<organism evidence="7 8">
    <name type="scientific">Blomia tropicalis</name>
    <name type="common">Mite</name>
    <dbReference type="NCBI Taxonomy" id="40697"/>
    <lineage>
        <taxon>Eukaryota</taxon>
        <taxon>Metazoa</taxon>
        <taxon>Ecdysozoa</taxon>
        <taxon>Arthropoda</taxon>
        <taxon>Chelicerata</taxon>
        <taxon>Arachnida</taxon>
        <taxon>Acari</taxon>
        <taxon>Acariformes</taxon>
        <taxon>Sarcoptiformes</taxon>
        <taxon>Astigmata</taxon>
        <taxon>Glycyphagoidea</taxon>
        <taxon>Echimyopodidae</taxon>
        <taxon>Blomia</taxon>
    </lineage>
</organism>
<dbReference type="GO" id="GO:0051123">
    <property type="term" value="P:RNA polymerase II preinitiation complex assembly"/>
    <property type="evidence" value="ECO:0007669"/>
    <property type="project" value="TreeGrafter"/>
</dbReference>
<dbReference type="PANTHER" id="PTHR12228:SF0">
    <property type="entry name" value="TATA-BOX BINDING PROTEIN ASSOCIATED FACTOR 7"/>
    <property type="match status" value="1"/>
</dbReference>
<dbReference type="InterPro" id="IPR037817">
    <property type="entry name" value="TAF7"/>
</dbReference>
<dbReference type="EMBL" id="JAPWDV010000003">
    <property type="protein sequence ID" value="KAJ6218567.1"/>
    <property type="molecule type" value="Genomic_DNA"/>
</dbReference>
<dbReference type="PANTHER" id="PTHR12228">
    <property type="entry name" value="TRANSCRIPTION INITIATION FACTOR TFIID 55 KD SUBUNIT-RELATED"/>
    <property type="match status" value="1"/>
</dbReference>
<keyword evidence="4" id="KW-0804">Transcription</keyword>
<evidence type="ECO:0000256" key="5">
    <source>
        <dbReference type="ARBA" id="ARBA00023242"/>
    </source>
</evidence>
<keyword evidence="3" id="KW-0805">Transcription regulation</keyword>
<protein>
    <recommendedName>
        <fullName evidence="6">TAFII55 protein conserved region domain-containing protein</fullName>
    </recommendedName>
</protein>
<comment type="similarity">
    <text evidence="2">Belongs to the TAF7 family.</text>
</comment>